<comment type="similarity">
    <text evidence="1">Belongs to the universal ribosomal protein uL6 family.</text>
</comment>
<dbReference type="Proteomes" id="UP001287286">
    <property type="component" value="Unassembled WGS sequence"/>
</dbReference>
<proteinExistence type="inferred from homology"/>
<dbReference type="InterPro" id="IPR020040">
    <property type="entry name" value="Ribosomal_uL6_a/b-dom"/>
</dbReference>
<feature type="domain" description="Large ribosomal subunit protein uL6 alpha-beta" evidence="5">
    <location>
        <begin position="275"/>
        <end position="356"/>
    </location>
</feature>
<feature type="region of interest" description="Disordered" evidence="4">
    <location>
        <begin position="60"/>
        <end position="81"/>
    </location>
</feature>
<evidence type="ECO:0000313" key="6">
    <source>
        <dbReference type="EMBL" id="KAK4086258.1"/>
    </source>
</evidence>
<feature type="compositionally biased region" description="Basic and acidic residues" evidence="4">
    <location>
        <begin position="60"/>
        <end position="77"/>
    </location>
</feature>
<evidence type="ECO:0000313" key="7">
    <source>
        <dbReference type="Proteomes" id="UP001287286"/>
    </source>
</evidence>
<reference evidence="6 7" key="1">
    <citation type="journal article" date="2024" name="Microbiol. Resour. Announc.">
        <title>Genome annotations for the ascomycete fungi Trichoderma harzianum, Trichoderma aggressivum, and Purpureocillium lilacinum.</title>
        <authorList>
            <person name="Beijen E.P.W."/>
            <person name="Ohm R.A."/>
        </authorList>
    </citation>
    <scope>NUCLEOTIDE SEQUENCE [LARGE SCALE GENOMIC DNA]</scope>
    <source>
        <strain evidence="6 7">CBS 150709</strain>
    </source>
</reference>
<feature type="region of interest" description="Disordered" evidence="4">
    <location>
        <begin position="118"/>
        <end position="205"/>
    </location>
</feature>
<keyword evidence="3" id="KW-0687">Ribonucleoprotein</keyword>
<dbReference type="InterPro" id="IPR000702">
    <property type="entry name" value="Ribosomal_uL6-like"/>
</dbReference>
<sequence>MSALPKTLFACWSDGLTPPAIFALGLHPSRPAQLRRAQLLPSRAASPRTFPAHTISPTIRRDRRPDVPRHPHLDNPLRNHNTGRMKYIHSQELLDIPEGGTFYSAPPAVRRLRHRFPVRVPTNSGHPPQRPPRSQVSPVEKRRKSSAVGRASDWAAGRIAVDADDDQARHQDENRHRRGSPRYEQTHRRETHESSPSRRAVKSNSGGIAGKLVKDLGHLAVNFGHPKKNTISIEIHHGARKDVATLRTVRSIINNMIIGVTKGFKYKMRYVYAHFPINVNLDQNKETGVWEVEIRNFIGEKIVRRVTMAEGVDVEISKSQKDELILTGNSLENVSQSAADIQQICKVRNKDIRKVRPDLLPLHAGAAMAVFLDGLYVSEKGNVVEE</sequence>
<feature type="compositionally biased region" description="Basic and acidic residues" evidence="4">
    <location>
        <begin position="166"/>
        <end position="175"/>
    </location>
</feature>
<name>A0ABR0BRD9_PURLI</name>
<evidence type="ECO:0000259" key="5">
    <source>
        <dbReference type="Pfam" id="PF00347"/>
    </source>
</evidence>
<evidence type="ECO:0000256" key="2">
    <source>
        <dbReference type="ARBA" id="ARBA00022980"/>
    </source>
</evidence>
<feature type="compositionally biased region" description="Basic and acidic residues" evidence="4">
    <location>
        <begin position="184"/>
        <end position="196"/>
    </location>
</feature>
<dbReference type="EMBL" id="JAWRVI010000042">
    <property type="protein sequence ID" value="KAK4086258.1"/>
    <property type="molecule type" value="Genomic_DNA"/>
</dbReference>
<accession>A0ABR0BRD9</accession>
<protein>
    <recommendedName>
        <fullName evidence="5">Large ribosomal subunit protein uL6 alpha-beta domain-containing protein</fullName>
    </recommendedName>
</protein>
<dbReference type="PANTHER" id="PTHR11655">
    <property type="entry name" value="60S/50S RIBOSOMAL PROTEIN L6/L9"/>
    <property type="match status" value="1"/>
</dbReference>
<evidence type="ECO:0000256" key="4">
    <source>
        <dbReference type="SAM" id="MobiDB-lite"/>
    </source>
</evidence>
<dbReference type="Pfam" id="PF00347">
    <property type="entry name" value="Ribosomal_L6"/>
    <property type="match status" value="1"/>
</dbReference>
<keyword evidence="2" id="KW-0689">Ribosomal protein</keyword>
<comment type="caution">
    <text evidence="6">The sequence shown here is derived from an EMBL/GenBank/DDBJ whole genome shotgun (WGS) entry which is preliminary data.</text>
</comment>
<dbReference type="Gene3D" id="3.90.930.12">
    <property type="entry name" value="Ribosomal protein L6, alpha-beta domain"/>
    <property type="match status" value="2"/>
</dbReference>
<evidence type="ECO:0000256" key="1">
    <source>
        <dbReference type="ARBA" id="ARBA00009356"/>
    </source>
</evidence>
<keyword evidence="7" id="KW-1185">Reference proteome</keyword>
<gene>
    <name evidence="6" type="ORF">Purlil1_9343</name>
</gene>
<evidence type="ECO:0000256" key="3">
    <source>
        <dbReference type="ARBA" id="ARBA00023274"/>
    </source>
</evidence>
<dbReference type="PANTHER" id="PTHR11655:SF16">
    <property type="entry name" value="60S RIBOSOMAL PROTEIN L9"/>
    <property type="match status" value="1"/>
</dbReference>
<dbReference type="InterPro" id="IPR036789">
    <property type="entry name" value="Ribosomal_uL6-like_a/b-dom_sf"/>
</dbReference>
<dbReference type="SUPFAM" id="SSF56053">
    <property type="entry name" value="Ribosomal protein L6"/>
    <property type="match status" value="2"/>
</dbReference>
<organism evidence="6 7">
    <name type="scientific">Purpureocillium lilacinum</name>
    <name type="common">Paecilomyces lilacinus</name>
    <dbReference type="NCBI Taxonomy" id="33203"/>
    <lineage>
        <taxon>Eukaryota</taxon>
        <taxon>Fungi</taxon>
        <taxon>Dikarya</taxon>
        <taxon>Ascomycota</taxon>
        <taxon>Pezizomycotina</taxon>
        <taxon>Sordariomycetes</taxon>
        <taxon>Hypocreomycetidae</taxon>
        <taxon>Hypocreales</taxon>
        <taxon>Ophiocordycipitaceae</taxon>
        <taxon>Purpureocillium</taxon>
    </lineage>
</organism>